<dbReference type="Pfam" id="PF07980">
    <property type="entry name" value="SusD_RagB"/>
    <property type="match status" value="1"/>
</dbReference>
<gene>
    <name evidence="8" type="ORF">GCM10023091_02490</name>
</gene>
<evidence type="ECO:0000256" key="3">
    <source>
        <dbReference type="ARBA" id="ARBA00022729"/>
    </source>
</evidence>
<keyword evidence="4" id="KW-0472">Membrane</keyword>
<keyword evidence="3" id="KW-0732">Signal</keyword>
<protein>
    <submittedName>
        <fullName evidence="8">RagB/SusD family nutrient uptake outer membrane protein</fullName>
    </submittedName>
</protein>
<dbReference type="InterPro" id="IPR011990">
    <property type="entry name" value="TPR-like_helical_dom_sf"/>
</dbReference>
<name>A0ABP8LN60_9BACT</name>
<evidence type="ECO:0000313" key="9">
    <source>
        <dbReference type="Proteomes" id="UP001501508"/>
    </source>
</evidence>
<dbReference type="Gene3D" id="1.25.40.390">
    <property type="match status" value="1"/>
</dbReference>
<feature type="domain" description="SusD-like N-terminal" evidence="7">
    <location>
        <begin position="64"/>
        <end position="199"/>
    </location>
</feature>
<evidence type="ECO:0000313" key="8">
    <source>
        <dbReference type="EMBL" id="GAA4431582.1"/>
    </source>
</evidence>
<dbReference type="InterPro" id="IPR012944">
    <property type="entry name" value="SusD_RagB_dom"/>
</dbReference>
<dbReference type="Proteomes" id="UP001501508">
    <property type="component" value="Unassembled WGS sequence"/>
</dbReference>
<dbReference type="Pfam" id="PF14322">
    <property type="entry name" value="SusD-like_3"/>
    <property type="match status" value="1"/>
</dbReference>
<reference evidence="9" key="1">
    <citation type="journal article" date="2019" name="Int. J. Syst. Evol. Microbiol.">
        <title>The Global Catalogue of Microorganisms (GCM) 10K type strain sequencing project: providing services to taxonomists for standard genome sequencing and annotation.</title>
        <authorList>
            <consortium name="The Broad Institute Genomics Platform"/>
            <consortium name="The Broad Institute Genome Sequencing Center for Infectious Disease"/>
            <person name="Wu L."/>
            <person name="Ma J."/>
        </authorList>
    </citation>
    <scope>NUCLEOTIDE SEQUENCE [LARGE SCALE GENOMIC DNA]</scope>
    <source>
        <strain evidence="9">JCM 31920</strain>
    </source>
</reference>
<accession>A0ABP8LN60</accession>
<organism evidence="8 9">
    <name type="scientific">Ravibacter arvi</name>
    <dbReference type="NCBI Taxonomy" id="2051041"/>
    <lineage>
        <taxon>Bacteria</taxon>
        <taxon>Pseudomonadati</taxon>
        <taxon>Bacteroidota</taxon>
        <taxon>Cytophagia</taxon>
        <taxon>Cytophagales</taxon>
        <taxon>Spirosomataceae</taxon>
        <taxon>Ravibacter</taxon>
    </lineage>
</organism>
<dbReference type="InterPro" id="IPR033985">
    <property type="entry name" value="SusD-like_N"/>
</dbReference>
<feature type="domain" description="RagB/SusD" evidence="6">
    <location>
        <begin position="277"/>
        <end position="542"/>
    </location>
</feature>
<evidence type="ECO:0000256" key="1">
    <source>
        <dbReference type="ARBA" id="ARBA00004442"/>
    </source>
</evidence>
<evidence type="ECO:0000259" key="7">
    <source>
        <dbReference type="Pfam" id="PF14322"/>
    </source>
</evidence>
<evidence type="ECO:0000256" key="5">
    <source>
        <dbReference type="ARBA" id="ARBA00023237"/>
    </source>
</evidence>
<dbReference type="EMBL" id="BAABEY010000001">
    <property type="protein sequence ID" value="GAA4431582.1"/>
    <property type="molecule type" value="Genomic_DNA"/>
</dbReference>
<dbReference type="PROSITE" id="PS51257">
    <property type="entry name" value="PROKAR_LIPOPROTEIN"/>
    <property type="match status" value="1"/>
</dbReference>
<dbReference type="SUPFAM" id="SSF48452">
    <property type="entry name" value="TPR-like"/>
    <property type="match status" value="1"/>
</dbReference>
<keyword evidence="5" id="KW-0998">Cell outer membrane</keyword>
<comment type="caution">
    <text evidence="8">The sequence shown here is derived from an EMBL/GenBank/DDBJ whole genome shotgun (WGS) entry which is preliminary data.</text>
</comment>
<sequence>MRKVLLFGVLSALFLTSCNDEYLEKYPLDKISDASFWKSGSDVKMYVNQFYPSLFDARVAWYTNDNFSDNQVPSTRNSYTWGEYPIPSSGGGWEKADWRPIRRVNYALERLGTIPEDATLKIAHGELRFYRAFFYYQKLRKFGEVPWLTETLTPESEALNAPRDSRETVVKNMLEDLDFAIANLPETSGEDRLTKYAALNLKGDIALYEGTYKKYRQLGTDFNELIRTAATTYDEIIKSGKFKVYSTGKPQSDYFDLFVQYELKGNSEAIMAQRFITDKRMHNNVRQLGEPYTGYSKDFVESYLCTDGLPIKLSPLYKGDKVFADEFVNRDPRMAQSVYETKRPYRIYDDGSTNYKPLPEFQSNYCPTSYFIIKGYSPYERDRLPSTSTTDDFIFRYGKVLLSYAEAKAELGECTQEVLDMTINQLRDRVGMPHMKEKVTFTDPNWPNWGMEISPLLNEIRRERRIETCAEGGRWDDIVRWKAGKILENPNTVLGAVDPATQKPRVLYPGYSQRTWNDKLYLYPLPLQELSLNPNLTQNPGWN</sequence>
<dbReference type="RefSeq" id="WP_345026174.1">
    <property type="nucleotide sequence ID" value="NZ_BAABEY010000001.1"/>
</dbReference>
<evidence type="ECO:0000256" key="4">
    <source>
        <dbReference type="ARBA" id="ARBA00023136"/>
    </source>
</evidence>
<comment type="similarity">
    <text evidence="2">Belongs to the SusD family.</text>
</comment>
<keyword evidence="9" id="KW-1185">Reference proteome</keyword>
<comment type="subcellular location">
    <subcellularLocation>
        <location evidence="1">Cell outer membrane</location>
    </subcellularLocation>
</comment>
<evidence type="ECO:0000256" key="2">
    <source>
        <dbReference type="ARBA" id="ARBA00006275"/>
    </source>
</evidence>
<proteinExistence type="inferred from homology"/>
<evidence type="ECO:0000259" key="6">
    <source>
        <dbReference type="Pfam" id="PF07980"/>
    </source>
</evidence>